<evidence type="ECO:0000313" key="4">
    <source>
        <dbReference type="Proteomes" id="UP001164748"/>
    </source>
</evidence>
<evidence type="ECO:0000259" key="2">
    <source>
        <dbReference type="PROSITE" id="PS50887"/>
    </source>
</evidence>
<dbReference type="SMART" id="SM00267">
    <property type="entry name" value="GGDEF"/>
    <property type="match status" value="1"/>
</dbReference>
<dbReference type="InterPro" id="IPR000160">
    <property type="entry name" value="GGDEF_dom"/>
</dbReference>
<dbReference type="PANTHER" id="PTHR43102">
    <property type="entry name" value="SLR1143 PROTEIN"/>
    <property type="match status" value="1"/>
</dbReference>
<sequence length="326" mass="36512">MLSPIKPQDEEQRLKKLQETGLLDSEDEERFDRITRLAKRLFNVPIALVSLIDNDRQWFKSCFGLTVRETSRDISFCGHAILGNQPFVVQDASADPRFADNPLVTGDPHIRFYAGHPLSLSDGTNIGTLCVIDTQPRRFSQEDVRFLKDLALLAESELSSAHTAYTDDITGISNRRGFMQLASRAVQHCQSINAPYSLAFLDLNNFKAINDTYGHAEGDIALSHLANLLRANMRESDVFARFGGDEFVVFLYGAGRQEAENALERFAGVVERFNQINRHTYPLSFSQGIATSSATSHRGLDDLLDEADTKMYQQKMGKKANSGDER</sequence>
<dbReference type="PANTHER" id="PTHR43102:SF2">
    <property type="entry name" value="GAF DOMAIN-CONTAINING PROTEIN"/>
    <property type="match status" value="1"/>
</dbReference>
<accession>A0AA47KMP8</accession>
<dbReference type="RefSeq" id="WP_269579793.1">
    <property type="nucleotide sequence ID" value="NZ_CP114588.1"/>
</dbReference>
<evidence type="ECO:0000313" key="3">
    <source>
        <dbReference type="EMBL" id="WBA09673.1"/>
    </source>
</evidence>
<dbReference type="Pfam" id="PF00990">
    <property type="entry name" value="GGDEF"/>
    <property type="match status" value="1"/>
</dbReference>
<dbReference type="Gene3D" id="3.30.450.40">
    <property type="match status" value="1"/>
</dbReference>
<organism evidence="3 4">
    <name type="scientific">Salinivibrio kushneri</name>
    <dbReference type="NCBI Taxonomy" id="1908198"/>
    <lineage>
        <taxon>Bacteria</taxon>
        <taxon>Pseudomonadati</taxon>
        <taxon>Pseudomonadota</taxon>
        <taxon>Gammaproteobacteria</taxon>
        <taxon>Vibrionales</taxon>
        <taxon>Vibrionaceae</taxon>
        <taxon>Salinivibrio</taxon>
    </lineage>
</organism>
<dbReference type="SUPFAM" id="SSF55781">
    <property type="entry name" value="GAF domain-like"/>
    <property type="match status" value="1"/>
</dbReference>
<dbReference type="EMBL" id="CP114588">
    <property type="protein sequence ID" value="WBA09673.1"/>
    <property type="molecule type" value="Genomic_DNA"/>
</dbReference>
<evidence type="ECO:0000256" key="1">
    <source>
        <dbReference type="ARBA" id="ARBA00001946"/>
    </source>
</evidence>
<gene>
    <name evidence="3" type="ORF">N8M53_05625</name>
</gene>
<dbReference type="AlphaFoldDB" id="A0AA47KMP8"/>
<dbReference type="GO" id="GO:0003824">
    <property type="term" value="F:catalytic activity"/>
    <property type="evidence" value="ECO:0007669"/>
    <property type="project" value="UniProtKB-ARBA"/>
</dbReference>
<dbReference type="InterPro" id="IPR003018">
    <property type="entry name" value="GAF"/>
</dbReference>
<reference evidence="3" key="1">
    <citation type="submission" date="2022-09" db="EMBL/GenBank/DDBJ databases">
        <authorList>
            <person name="Li Z.-J."/>
        </authorList>
    </citation>
    <scope>NUCLEOTIDE SEQUENCE</scope>
    <source>
        <strain evidence="3">TGB11</strain>
    </source>
</reference>
<dbReference type="SMART" id="SM00065">
    <property type="entry name" value="GAF"/>
    <property type="match status" value="1"/>
</dbReference>
<dbReference type="NCBIfam" id="TIGR00254">
    <property type="entry name" value="GGDEF"/>
    <property type="match status" value="1"/>
</dbReference>
<feature type="domain" description="GGDEF" evidence="2">
    <location>
        <begin position="194"/>
        <end position="326"/>
    </location>
</feature>
<dbReference type="SUPFAM" id="SSF55073">
    <property type="entry name" value="Nucleotide cyclase"/>
    <property type="match status" value="1"/>
</dbReference>
<name>A0AA47KMP8_9GAMM</name>
<dbReference type="InterPro" id="IPR029787">
    <property type="entry name" value="Nucleotide_cyclase"/>
</dbReference>
<comment type="cofactor">
    <cofactor evidence="1">
        <name>Mg(2+)</name>
        <dbReference type="ChEBI" id="CHEBI:18420"/>
    </cofactor>
</comment>
<dbReference type="Proteomes" id="UP001164748">
    <property type="component" value="Chromosome"/>
</dbReference>
<dbReference type="Pfam" id="PF01590">
    <property type="entry name" value="GAF"/>
    <property type="match status" value="1"/>
</dbReference>
<protein>
    <submittedName>
        <fullName evidence="3">Sensor domain-containing diguanylate cyclase</fullName>
    </submittedName>
</protein>
<proteinExistence type="predicted"/>
<dbReference type="FunFam" id="3.30.70.270:FF:000001">
    <property type="entry name" value="Diguanylate cyclase domain protein"/>
    <property type="match status" value="1"/>
</dbReference>
<dbReference type="Gene3D" id="3.30.70.270">
    <property type="match status" value="1"/>
</dbReference>
<dbReference type="InterPro" id="IPR043128">
    <property type="entry name" value="Rev_trsase/Diguanyl_cyclase"/>
</dbReference>
<dbReference type="PROSITE" id="PS50887">
    <property type="entry name" value="GGDEF"/>
    <property type="match status" value="1"/>
</dbReference>
<dbReference type="CDD" id="cd01949">
    <property type="entry name" value="GGDEF"/>
    <property type="match status" value="1"/>
</dbReference>
<dbReference type="InterPro" id="IPR029016">
    <property type="entry name" value="GAF-like_dom_sf"/>
</dbReference>